<feature type="transmembrane region" description="Helical" evidence="1">
    <location>
        <begin position="7"/>
        <end position="28"/>
    </location>
</feature>
<evidence type="ECO:0000256" key="1">
    <source>
        <dbReference type="SAM" id="Phobius"/>
    </source>
</evidence>
<sequence length="114" mass="12999">MRSPYERVGILLGVLMGVIIVLKIIFFFSGNSLNESVTKNKVVEIKALLEKEKEVFGKYPDELNIIKRNNPLRNYLLADGWGTTFSYKVIEDTYFLSSAGSDKEINTKDDLNFN</sequence>
<dbReference type="Gene3D" id="3.30.700.10">
    <property type="entry name" value="Glycoprotein, Type 4 Pilin"/>
    <property type="match status" value="1"/>
</dbReference>
<dbReference type="InterPro" id="IPR045584">
    <property type="entry name" value="Pilin-like"/>
</dbReference>
<dbReference type="SUPFAM" id="SSF54523">
    <property type="entry name" value="Pili subunits"/>
    <property type="match status" value="1"/>
</dbReference>
<evidence type="ECO:0008006" key="4">
    <source>
        <dbReference type="Google" id="ProtNLM"/>
    </source>
</evidence>
<dbReference type="KEGG" id="tje:TJEJU_4136"/>
<reference evidence="2 3" key="1">
    <citation type="submission" date="2017-07" db="EMBL/GenBank/DDBJ databases">
        <authorList>
            <person name="Sun Z.S."/>
            <person name="Albrecht U."/>
            <person name="Echele G."/>
            <person name="Lee C.C."/>
        </authorList>
    </citation>
    <scope>NUCLEOTIDE SEQUENCE [LARGE SCALE GENOMIC DNA]</scope>
    <source>
        <strain evidence="3">type strain: KCTC 22618</strain>
    </source>
</reference>
<keyword evidence="3" id="KW-1185">Reference proteome</keyword>
<keyword evidence="1" id="KW-1133">Transmembrane helix</keyword>
<gene>
    <name evidence="2" type="ORF">TJEJU_4136</name>
</gene>
<dbReference type="Proteomes" id="UP000215214">
    <property type="component" value="Chromosome TJEJU"/>
</dbReference>
<dbReference type="RefSeq" id="WP_095074939.1">
    <property type="nucleotide sequence ID" value="NZ_LT899436.1"/>
</dbReference>
<dbReference type="EMBL" id="LT899436">
    <property type="protein sequence ID" value="SNR17753.1"/>
    <property type="molecule type" value="Genomic_DNA"/>
</dbReference>
<keyword evidence="1" id="KW-0812">Transmembrane</keyword>
<dbReference type="OrthoDB" id="1447786at2"/>
<accession>A0A238UEW8</accession>
<name>A0A238UEW8_9FLAO</name>
<organism evidence="2 3">
    <name type="scientific">Tenacibaculum jejuense</name>
    <dbReference type="NCBI Taxonomy" id="584609"/>
    <lineage>
        <taxon>Bacteria</taxon>
        <taxon>Pseudomonadati</taxon>
        <taxon>Bacteroidota</taxon>
        <taxon>Flavobacteriia</taxon>
        <taxon>Flavobacteriales</taxon>
        <taxon>Flavobacteriaceae</taxon>
        <taxon>Tenacibaculum</taxon>
    </lineage>
</organism>
<evidence type="ECO:0000313" key="3">
    <source>
        <dbReference type="Proteomes" id="UP000215214"/>
    </source>
</evidence>
<proteinExistence type="predicted"/>
<dbReference type="AlphaFoldDB" id="A0A238UEW8"/>
<evidence type="ECO:0000313" key="2">
    <source>
        <dbReference type="EMBL" id="SNR17753.1"/>
    </source>
</evidence>
<protein>
    <recommendedName>
        <fullName evidence="4">Type II secretion system protein GspG C-terminal domain-containing protein</fullName>
    </recommendedName>
</protein>
<keyword evidence="1" id="KW-0472">Membrane</keyword>